<keyword evidence="4" id="KW-1185">Reference proteome</keyword>
<dbReference type="STRING" id="167539.Pro_0149"/>
<feature type="domain" description="SHOCT" evidence="1">
    <location>
        <begin position="301"/>
        <end position="328"/>
    </location>
</feature>
<dbReference type="InterPro" id="IPR018649">
    <property type="entry name" value="SHOCT"/>
</dbReference>
<dbReference type="EMBL" id="AE017126">
    <property type="protein sequence ID" value="AAP99195.1"/>
    <property type="molecule type" value="Genomic_DNA"/>
</dbReference>
<evidence type="ECO:0000313" key="4">
    <source>
        <dbReference type="Proteomes" id="UP000001420"/>
    </source>
</evidence>
<dbReference type="GO" id="GO:0008233">
    <property type="term" value="F:peptidase activity"/>
    <property type="evidence" value="ECO:0007669"/>
    <property type="project" value="UniProtKB-KW"/>
</dbReference>
<dbReference type="Pfam" id="PF09851">
    <property type="entry name" value="SHOCT"/>
    <property type="match status" value="1"/>
</dbReference>
<sequence>MQLSIRCDKDPKDFLVWKHPENTPGYGSQIIVQETQKAILLNSGELIGTLPPGTYPIESNNIPFIRKLFPGGEQSIPYDVWFITSTTSTDYNWGTSNPVQIFDSKYNLSLPIGAYGSIRLRINDHQSFFRQIVGTAQSFSPKELRSFILPYIQSEITQSISDISQKNDVFRIASSTKLLSHACGERLAYQWKSFGIYAEDFFVEGISIIGDDPSFVEVKNALAKAASIKIKGEAIGNNRETYSLERSFDVLENAADSDGGAAAAFIGAGLGLGAGANLSNVMNQNNLSQKTSNPQSTSPEERLNKLKSLLDQGLITTEDYENKKSQILNDI</sequence>
<accession>Q7VE64</accession>
<dbReference type="InterPro" id="IPR033880">
    <property type="entry name" value="SPFH_YdjI"/>
</dbReference>
<keyword evidence="3" id="KW-0378">Hydrolase</keyword>
<dbReference type="EnsemblBacteria" id="AAP99195">
    <property type="protein sequence ID" value="AAP99195"/>
    <property type="gene ID" value="Pro_0149"/>
</dbReference>
<gene>
    <name evidence="3" type="ordered locus">Pro_0149</name>
</gene>
<evidence type="ECO:0000313" key="3">
    <source>
        <dbReference type="EMBL" id="AAP99195.1"/>
    </source>
</evidence>
<dbReference type="AlphaFoldDB" id="Q7VE64"/>
<evidence type="ECO:0000259" key="1">
    <source>
        <dbReference type="Pfam" id="PF09851"/>
    </source>
</evidence>
<organism evidence="3 4">
    <name type="scientific">Prochlorococcus marinus (strain SARG / CCMP1375 / SS120)</name>
    <dbReference type="NCBI Taxonomy" id="167539"/>
    <lineage>
        <taxon>Bacteria</taxon>
        <taxon>Bacillati</taxon>
        <taxon>Cyanobacteriota</taxon>
        <taxon>Cyanophyceae</taxon>
        <taxon>Synechococcales</taxon>
        <taxon>Prochlorococcaceae</taxon>
        <taxon>Prochlorococcus</taxon>
    </lineage>
</organism>
<dbReference type="CDD" id="cd03408">
    <property type="entry name" value="SPFH_like_u1"/>
    <property type="match status" value="1"/>
</dbReference>
<dbReference type="Proteomes" id="UP000001420">
    <property type="component" value="Chromosome"/>
</dbReference>
<dbReference type="GO" id="GO:0006508">
    <property type="term" value="P:proteolysis"/>
    <property type="evidence" value="ECO:0007669"/>
    <property type="project" value="UniProtKB-KW"/>
</dbReference>
<dbReference type="PANTHER" id="PTHR37826">
    <property type="entry name" value="FLOTILLIN BAND_7_5 DOMAIN PROTEIN"/>
    <property type="match status" value="1"/>
</dbReference>
<feature type="domain" description="SPFH" evidence="2">
    <location>
        <begin position="21"/>
        <end position="227"/>
    </location>
</feature>
<dbReference type="eggNOG" id="COG4260">
    <property type="taxonomic scope" value="Bacteria"/>
</dbReference>
<dbReference type="Pfam" id="PF13421">
    <property type="entry name" value="Band_7_1"/>
    <property type="match status" value="1"/>
</dbReference>
<reference evidence="3 4" key="1">
    <citation type="journal article" date="2003" name="Proc. Natl. Acad. Sci. U.S.A.">
        <title>Genome sequence of the cyanobacterium Prochlorococcus marinus SS120, a nearly minimal oxyphototrophic genome.</title>
        <authorList>
            <person name="Dufresne A."/>
            <person name="Salanoubat M."/>
            <person name="Partensky F."/>
            <person name="Artiguenave F."/>
            <person name="Axmann I.M."/>
            <person name="Barbe V."/>
            <person name="Duprat S."/>
            <person name="Galperin M.Y."/>
            <person name="Koonin E.V."/>
            <person name="Le Gall F."/>
            <person name="Makarova K.S."/>
            <person name="Ostrowski M."/>
            <person name="Oztas S."/>
            <person name="Robert C."/>
            <person name="Rogozin I.B."/>
            <person name="Scanlan D.J."/>
            <person name="Tandeau de Marsac N."/>
            <person name="Weissenbach J."/>
            <person name="Wincker P."/>
            <person name="Wolf Y.I."/>
            <person name="Hess W.R."/>
        </authorList>
    </citation>
    <scope>NUCLEOTIDE SEQUENCE [LARGE SCALE GENOMIC DNA]</scope>
    <source>
        <strain evidence="4">SARG / CCMP1375 / SS120</strain>
    </source>
</reference>
<name>Q7VE64_PROMA</name>
<dbReference type="PATRIC" id="fig|167539.5.peg.155"/>
<keyword evidence="3" id="KW-0645">Protease</keyword>
<evidence type="ECO:0000259" key="2">
    <source>
        <dbReference type="Pfam" id="PF13421"/>
    </source>
</evidence>
<dbReference type="HOGENOM" id="CLU_037108_1_0_3"/>
<proteinExistence type="predicted"/>
<dbReference type="OrthoDB" id="9788304at2"/>
<dbReference type="KEGG" id="pma:Pro_0149"/>
<protein>
    <submittedName>
        <fullName evidence="3">Membrane protease subunit, stomatin/prohibitin family</fullName>
    </submittedName>
</protein>
<dbReference type="PANTHER" id="PTHR37826:SF2">
    <property type="entry name" value="ZINC-RIBBON DOMAIN-CONTAINING PROTEIN"/>
    <property type="match status" value="1"/>
</dbReference>